<dbReference type="AlphaFoldDB" id="U1MSV1"/>
<dbReference type="InterPro" id="IPR015946">
    <property type="entry name" value="KH_dom-like_a/b"/>
</dbReference>
<dbReference type="SUPFAM" id="SSF82784">
    <property type="entry name" value="OsmC-like"/>
    <property type="match status" value="1"/>
</dbReference>
<proteinExistence type="predicted"/>
<comment type="caution">
    <text evidence="1">The sequence shown here is derived from an EMBL/GenBank/DDBJ whole genome shotgun (WGS) entry which is preliminary data.</text>
</comment>
<dbReference type="Pfam" id="PF02566">
    <property type="entry name" value="OsmC"/>
    <property type="match status" value="1"/>
</dbReference>
<reference evidence="1 2" key="1">
    <citation type="journal article" date="2013" name="Genome Announc.">
        <title>First draft genome sequence from a member of the genus agrococcus, isolated from modern microbialites.</title>
        <authorList>
            <person name="White R.A.III."/>
            <person name="Grassa C.J."/>
            <person name="Suttle C.A."/>
        </authorList>
    </citation>
    <scope>NUCLEOTIDE SEQUENCE [LARGE SCALE GENOMIC DNA]</scope>
    <source>
        <strain evidence="1 2">RW1</strain>
    </source>
</reference>
<organism evidence="1 2">
    <name type="scientific">Agrococcus pavilionensis RW1</name>
    <dbReference type="NCBI Taxonomy" id="1330458"/>
    <lineage>
        <taxon>Bacteria</taxon>
        <taxon>Bacillati</taxon>
        <taxon>Actinomycetota</taxon>
        <taxon>Actinomycetes</taxon>
        <taxon>Micrococcales</taxon>
        <taxon>Microbacteriaceae</taxon>
        <taxon>Agrococcus</taxon>
    </lineage>
</organism>
<protein>
    <recommendedName>
        <fullName evidence="3">Peroxiredoxin</fullName>
    </recommendedName>
</protein>
<evidence type="ECO:0000313" key="1">
    <source>
        <dbReference type="EMBL" id="ERG63725.1"/>
    </source>
</evidence>
<evidence type="ECO:0000313" key="2">
    <source>
        <dbReference type="Proteomes" id="UP000016462"/>
    </source>
</evidence>
<dbReference type="PANTHER" id="PTHR42830:SF2">
    <property type="entry name" value="OSMC_OHR FAMILY PROTEIN"/>
    <property type="match status" value="1"/>
</dbReference>
<dbReference type="PANTHER" id="PTHR42830">
    <property type="entry name" value="OSMOTICALLY INDUCIBLE FAMILY PROTEIN"/>
    <property type="match status" value="1"/>
</dbReference>
<evidence type="ECO:0008006" key="3">
    <source>
        <dbReference type="Google" id="ProtNLM"/>
    </source>
</evidence>
<gene>
    <name evidence="1" type="ORF">L332_04555</name>
</gene>
<accession>U1MSV1</accession>
<keyword evidence="2" id="KW-1185">Reference proteome</keyword>
<name>U1MSV1_9MICO</name>
<dbReference type="Proteomes" id="UP000016462">
    <property type="component" value="Unassembled WGS sequence"/>
</dbReference>
<sequence>MTIEREGAVATVSVMPPILRLSARERALPTGRAYAGAMPMRHAYAVEVEWTGAGSEGTATYRSYTREHVVRIEGLPDILGSADPTFRGDRGRHNPEQLLLAALAQCHMLSYLHQAASRGIVVTAYRDAATGEMETSGTGGRFTRAVLHPVVTIADATQAADALDAHGQAGRDCFIASSVAFPVLHEPTIVADGEVVAQHDRAAEAEGAR</sequence>
<dbReference type="InterPro" id="IPR003718">
    <property type="entry name" value="OsmC/Ohr_fam"/>
</dbReference>
<dbReference type="InterPro" id="IPR052707">
    <property type="entry name" value="OsmC_Ohr_Peroxiredoxin"/>
</dbReference>
<dbReference type="Gene3D" id="3.30.300.20">
    <property type="match status" value="1"/>
</dbReference>
<dbReference type="InterPro" id="IPR036102">
    <property type="entry name" value="OsmC/Ohrsf"/>
</dbReference>
<dbReference type="EMBL" id="ASHR01000030">
    <property type="protein sequence ID" value="ERG63725.1"/>
    <property type="molecule type" value="Genomic_DNA"/>
</dbReference>